<proteinExistence type="predicted"/>
<feature type="transmembrane region" description="Helical" evidence="1">
    <location>
        <begin position="12"/>
        <end position="31"/>
    </location>
</feature>
<comment type="caution">
    <text evidence="2">The sequence shown here is derived from an EMBL/GenBank/DDBJ whole genome shotgun (WGS) entry which is preliminary data.</text>
</comment>
<keyword evidence="3" id="KW-1185">Reference proteome</keyword>
<gene>
    <name evidence="2" type="ORF">EVOR1521_LOCUS18091</name>
</gene>
<feature type="transmembrane region" description="Helical" evidence="1">
    <location>
        <begin position="64"/>
        <end position="84"/>
    </location>
</feature>
<name>A0AA36ISH2_9DINO</name>
<evidence type="ECO:0000313" key="2">
    <source>
        <dbReference type="EMBL" id="CAJ1393165.1"/>
    </source>
</evidence>
<accession>A0AA36ISH2</accession>
<keyword evidence="1" id="KW-0472">Membrane</keyword>
<evidence type="ECO:0000313" key="3">
    <source>
        <dbReference type="Proteomes" id="UP001178507"/>
    </source>
</evidence>
<dbReference type="EMBL" id="CAUJNA010002491">
    <property type="protein sequence ID" value="CAJ1393165.1"/>
    <property type="molecule type" value="Genomic_DNA"/>
</dbReference>
<protein>
    <submittedName>
        <fullName evidence="2">Uncharacterized protein</fullName>
    </submittedName>
</protein>
<organism evidence="2 3">
    <name type="scientific">Effrenium voratum</name>
    <dbReference type="NCBI Taxonomy" id="2562239"/>
    <lineage>
        <taxon>Eukaryota</taxon>
        <taxon>Sar</taxon>
        <taxon>Alveolata</taxon>
        <taxon>Dinophyceae</taxon>
        <taxon>Suessiales</taxon>
        <taxon>Symbiodiniaceae</taxon>
        <taxon>Effrenium</taxon>
    </lineage>
</organism>
<dbReference type="AlphaFoldDB" id="A0AA36ISH2"/>
<reference evidence="2" key="1">
    <citation type="submission" date="2023-08" db="EMBL/GenBank/DDBJ databases">
        <authorList>
            <person name="Chen Y."/>
            <person name="Shah S."/>
            <person name="Dougan E. K."/>
            <person name="Thang M."/>
            <person name="Chan C."/>
        </authorList>
    </citation>
    <scope>NUCLEOTIDE SEQUENCE</scope>
</reference>
<keyword evidence="1" id="KW-0812">Transmembrane</keyword>
<keyword evidence="1" id="KW-1133">Transmembrane helix</keyword>
<dbReference type="Proteomes" id="UP001178507">
    <property type="component" value="Unassembled WGS sequence"/>
</dbReference>
<feature type="transmembrane region" description="Helical" evidence="1">
    <location>
        <begin position="152"/>
        <end position="172"/>
    </location>
</feature>
<sequence length="264" mass="29219">MGLDAPVPQGLVLVAIWFLWAVPFQLLAQFLTDHFDLVSVADGWTKGWLAPPEHWWGVTQSTRVVTTVSDVLVTVVMFAMAWFYQRAVTSKRGTANDLGFSRPLLELPGEGCSSANSDRHLCCLYFWASAVTPIRVADNFRAANVLSFWTPLWVYLLSRVAALAIGLVPGMLGGIPSLSTQLAQGLFFALRRPQLIQSVEEMQSSLGEESHLEDRSQDVGRNLVTYSFLCCWMAVADAEVVDSVERLRLEGCQAVVGRPVRTKE</sequence>
<evidence type="ECO:0000256" key="1">
    <source>
        <dbReference type="SAM" id="Phobius"/>
    </source>
</evidence>